<comment type="caution">
    <text evidence="2">The sequence shown here is derived from an EMBL/GenBank/DDBJ whole genome shotgun (WGS) entry which is preliminary data.</text>
</comment>
<dbReference type="EMBL" id="BMFA01000018">
    <property type="protein sequence ID" value="GGB62970.1"/>
    <property type="molecule type" value="Genomic_DNA"/>
</dbReference>
<gene>
    <name evidence="2" type="ORF">GCM10011316_38580</name>
</gene>
<reference evidence="2" key="1">
    <citation type="journal article" date="2014" name="Int. J. Syst. Evol. Microbiol.">
        <title>Complete genome sequence of Corynebacterium casei LMG S-19264T (=DSM 44701T), isolated from a smear-ripened cheese.</title>
        <authorList>
            <consortium name="US DOE Joint Genome Institute (JGI-PGF)"/>
            <person name="Walter F."/>
            <person name="Albersmeier A."/>
            <person name="Kalinowski J."/>
            <person name="Ruckert C."/>
        </authorList>
    </citation>
    <scope>NUCLEOTIDE SEQUENCE</scope>
    <source>
        <strain evidence="2">CGMCC 1.12426</strain>
    </source>
</reference>
<dbReference type="Proteomes" id="UP000605148">
    <property type="component" value="Unassembled WGS sequence"/>
</dbReference>
<dbReference type="InterPro" id="IPR015330">
    <property type="entry name" value="DNA_primase/pol_bifunc_N"/>
</dbReference>
<keyword evidence="3" id="KW-1185">Reference proteome</keyword>
<evidence type="ECO:0000313" key="3">
    <source>
        <dbReference type="Proteomes" id="UP000605148"/>
    </source>
</evidence>
<dbReference type="SUPFAM" id="SSF56747">
    <property type="entry name" value="Prim-pol domain"/>
    <property type="match status" value="1"/>
</dbReference>
<proteinExistence type="predicted"/>
<feature type="domain" description="DNA primase/polymerase bifunctional N-terminal" evidence="1">
    <location>
        <begin position="55"/>
        <end position="203"/>
    </location>
</feature>
<dbReference type="CDD" id="cd04859">
    <property type="entry name" value="Prim_Pol"/>
    <property type="match status" value="1"/>
</dbReference>
<dbReference type="Pfam" id="PF09250">
    <property type="entry name" value="Prim-Pol"/>
    <property type="match status" value="1"/>
</dbReference>
<sequence length="203" mass="21967">MNQETEKAGAANSGLLINQNHWGDVGIFTPENDIQNGAIDQAKIQAFSQELLAMALYTASHGKPVFPCRSDKRPYLKNGFKGATTDPDQIRAWWTQWPLAMIGMPTGAVSQLIVLDVDRKNGVDGLANLRAVGIDPFALTHVVSRTPSGGLHFFMRHTGKPVKNSVGVLAKGVDVRGDGGYVVLPPSRPFFTGPDYAWEVSHG</sequence>
<dbReference type="AlphaFoldDB" id="A0A916TNM6"/>
<evidence type="ECO:0000313" key="2">
    <source>
        <dbReference type="EMBL" id="GGB62970.1"/>
    </source>
</evidence>
<evidence type="ECO:0000259" key="1">
    <source>
        <dbReference type="SMART" id="SM00943"/>
    </source>
</evidence>
<organism evidence="2 3">
    <name type="scientific">Roseibium aquae</name>
    <dbReference type="NCBI Taxonomy" id="1323746"/>
    <lineage>
        <taxon>Bacteria</taxon>
        <taxon>Pseudomonadati</taxon>
        <taxon>Pseudomonadota</taxon>
        <taxon>Alphaproteobacteria</taxon>
        <taxon>Hyphomicrobiales</taxon>
        <taxon>Stappiaceae</taxon>
        <taxon>Roseibium</taxon>
    </lineage>
</organism>
<accession>A0A916TNM6</accession>
<dbReference type="SMART" id="SM00943">
    <property type="entry name" value="Prim-Pol"/>
    <property type="match status" value="1"/>
</dbReference>
<protein>
    <recommendedName>
        <fullName evidence="1">DNA primase/polymerase bifunctional N-terminal domain-containing protein</fullName>
    </recommendedName>
</protein>
<name>A0A916TNM6_9HYPH</name>
<dbReference type="RefSeq" id="WP_244299374.1">
    <property type="nucleotide sequence ID" value="NZ_BMFA01000018.1"/>
</dbReference>
<reference evidence="2" key="2">
    <citation type="submission" date="2020-09" db="EMBL/GenBank/DDBJ databases">
        <authorList>
            <person name="Sun Q."/>
            <person name="Zhou Y."/>
        </authorList>
    </citation>
    <scope>NUCLEOTIDE SEQUENCE</scope>
    <source>
        <strain evidence="2">CGMCC 1.12426</strain>
    </source>
</reference>